<evidence type="ECO:0000313" key="2">
    <source>
        <dbReference type="EMBL" id="GMF38636.1"/>
    </source>
</evidence>
<dbReference type="Proteomes" id="UP001165121">
    <property type="component" value="Unassembled WGS sequence"/>
</dbReference>
<name>A0A9W6XGG4_9STRA</name>
<accession>A0A9W6XGG4</accession>
<sequence length="122" mass="13342">MASRPKAPLIVKEERLHNRDAGPPAEMLSEPAIPFIQSDHLIDTALTRDPTLAASEPPVALKNDVAEEGQICYHERGDLFAEYVEQHMALLPEVVSSTDEVTIDNIQAVQHTGGDRSAAPDY</sequence>
<proteinExistence type="predicted"/>
<dbReference type="AlphaFoldDB" id="A0A9W6XGG4"/>
<feature type="region of interest" description="Disordered" evidence="1">
    <location>
        <begin position="1"/>
        <end position="27"/>
    </location>
</feature>
<reference evidence="2" key="1">
    <citation type="submission" date="2023-04" db="EMBL/GenBank/DDBJ databases">
        <title>Phytophthora fragariaefolia NBRC 109709.</title>
        <authorList>
            <person name="Ichikawa N."/>
            <person name="Sato H."/>
            <person name="Tonouchi N."/>
        </authorList>
    </citation>
    <scope>NUCLEOTIDE SEQUENCE</scope>
    <source>
        <strain evidence="2">NBRC 109709</strain>
    </source>
</reference>
<protein>
    <submittedName>
        <fullName evidence="2">Unnamed protein product</fullName>
    </submittedName>
</protein>
<keyword evidence="3" id="KW-1185">Reference proteome</keyword>
<organism evidence="2 3">
    <name type="scientific">Phytophthora fragariaefolia</name>
    <dbReference type="NCBI Taxonomy" id="1490495"/>
    <lineage>
        <taxon>Eukaryota</taxon>
        <taxon>Sar</taxon>
        <taxon>Stramenopiles</taxon>
        <taxon>Oomycota</taxon>
        <taxon>Peronosporomycetes</taxon>
        <taxon>Peronosporales</taxon>
        <taxon>Peronosporaceae</taxon>
        <taxon>Phytophthora</taxon>
    </lineage>
</organism>
<dbReference type="EMBL" id="BSXT01001103">
    <property type="protein sequence ID" value="GMF38636.1"/>
    <property type="molecule type" value="Genomic_DNA"/>
</dbReference>
<comment type="caution">
    <text evidence="2">The sequence shown here is derived from an EMBL/GenBank/DDBJ whole genome shotgun (WGS) entry which is preliminary data.</text>
</comment>
<evidence type="ECO:0000313" key="3">
    <source>
        <dbReference type="Proteomes" id="UP001165121"/>
    </source>
</evidence>
<evidence type="ECO:0000256" key="1">
    <source>
        <dbReference type="SAM" id="MobiDB-lite"/>
    </source>
</evidence>
<gene>
    <name evidence="2" type="ORF">Pfra01_001120800</name>
</gene>
<dbReference type="OrthoDB" id="129593at2759"/>
<feature type="compositionally biased region" description="Basic and acidic residues" evidence="1">
    <location>
        <begin position="11"/>
        <end position="20"/>
    </location>
</feature>